<evidence type="ECO:0000256" key="3">
    <source>
        <dbReference type="PIRSR" id="PIRSR000149-1"/>
    </source>
</evidence>
<gene>
    <name evidence="10" type="ORF">SAMN04488528_10489</name>
</gene>
<dbReference type="InterPro" id="IPR020831">
    <property type="entry name" value="GlycerAld/Erythrose_P_DH"/>
</dbReference>
<dbReference type="Pfam" id="PF02800">
    <property type="entry name" value="Gp_dh_C"/>
    <property type="match status" value="1"/>
</dbReference>
<dbReference type="CDD" id="cd18126">
    <property type="entry name" value="GAPDH_I_C"/>
    <property type="match status" value="1"/>
</dbReference>
<evidence type="ECO:0000256" key="8">
    <source>
        <dbReference type="RuleBase" id="RU361160"/>
    </source>
</evidence>
<protein>
    <recommendedName>
        <fullName evidence="8">Glyceraldehyde-3-phosphate dehydrogenase</fullName>
        <ecNumber evidence="8">1.2.1.-</ecNumber>
    </recommendedName>
</protein>
<dbReference type="PRINTS" id="PR00078">
    <property type="entry name" value="G3PDHDRGNASE"/>
</dbReference>
<evidence type="ECO:0000256" key="1">
    <source>
        <dbReference type="ARBA" id="ARBA00007406"/>
    </source>
</evidence>
<dbReference type="SMART" id="SM00846">
    <property type="entry name" value="Gp_dh_N"/>
    <property type="match status" value="1"/>
</dbReference>
<dbReference type="PROSITE" id="PS00071">
    <property type="entry name" value="GAPDH"/>
    <property type="match status" value="1"/>
</dbReference>
<evidence type="ECO:0000313" key="10">
    <source>
        <dbReference type="EMBL" id="SFB41856.1"/>
    </source>
</evidence>
<feature type="binding site" evidence="4">
    <location>
        <position position="183"/>
    </location>
    <ligand>
        <name>D-glyceraldehyde 3-phosphate</name>
        <dbReference type="ChEBI" id="CHEBI:59776"/>
    </ligand>
</feature>
<accession>A0A1I1AWS0</accession>
<dbReference type="RefSeq" id="WP_090042976.1">
    <property type="nucleotide sequence ID" value="NZ_FOKI01000048.1"/>
</dbReference>
<proteinExistence type="inferred from homology"/>
<keyword evidence="2 8" id="KW-0560">Oxidoreductase</keyword>
<dbReference type="EMBL" id="FOKI01000048">
    <property type="protein sequence ID" value="SFB41856.1"/>
    <property type="molecule type" value="Genomic_DNA"/>
</dbReference>
<dbReference type="InterPro" id="IPR020828">
    <property type="entry name" value="GlycerAld_3-P_DH_NAD(P)-bd"/>
</dbReference>
<evidence type="ECO:0000256" key="4">
    <source>
        <dbReference type="PIRSR" id="PIRSR000149-2"/>
    </source>
</evidence>
<dbReference type="NCBIfam" id="TIGR01534">
    <property type="entry name" value="GAPDH-I"/>
    <property type="match status" value="1"/>
</dbReference>
<keyword evidence="5" id="KW-0520">NAD</keyword>
<dbReference type="SUPFAM" id="SSF55347">
    <property type="entry name" value="Glyceraldehyde-3-phosphate dehydrogenase-like, C-terminal domain"/>
    <property type="match status" value="1"/>
</dbReference>
<feature type="binding site" evidence="5">
    <location>
        <begin position="11"/>
        <end position="12"/>
    </location>
    <ligand>
        <name>NAD(+)</name>
        <dbReference type="ChEBI" id="CHEBI:57540"/>
    </ligand>
</feature>
<dbReference type="AlphaFoldDB" id="A0A1I1AWS0"/>
<dbReference type="GO" id="GO:0051287">
    <property type="term" value="F:NAD binding"/>
    <property type="evidence" value="ECO:0007669"/>
    <property type="project" value="InterPro"/>
</dbReference>
<dbReference type="SUPFAM" id="SSF51735">
    <property type="entry name" value="NAD(P)-binding Rossmann-fold domains"/>
    <property type="match status" value="1"/>
</dbReference>
<feature type="active site" description="Nucleophile" evidence="3">
    <location>
        <position position="153"/>
    </location>
</feature>
<dbReference type="GO" id="GO:0050661">
    <property type="term" value="F:NADP binding"/>
    <property type="evidence" value="ECO:0007669"/>
    <property type="project" value="InterPro"/>
</dbReference>
<dbReference type="PIRSF" id="PIRSF000149">
    <property type="entry name" value="GAP_DH"/>
    <property type="match status" value="1"/>
</dbReference>
<dbReference type="CDD" id="cd05214">
    <property type="entry name" value="GAPDH_I_N"/>
    <property type="match status" value="1"/>
</dbReference>
<comment type="similarity">
    <text evidence="1 7">Belongs to the glyceraldehyde-3-phosphate dehydrogenase family.</text>
</comment>
<dbReference type="Gene3D" id="3.30.360.10">
    <property type="entry name" value="Dihydrodipicolinate Reductase, domain 2"/>
    <property type="match status" value="1"/>
</dbReference>
<keyword evidence="11" id="KW-1185">Reference proteome</keyword>
<organism evidence="10 11">
    <name type="scientific">Clostridium frigidicarnis</name>
    <dbReference type="NCBI Taxonomy" id="84698"/>
    <lineage>
        <taxon>Bacteria</taxon>
        <taxon>Bacillati</taxon>
        <taxon>Bacillota</taxon>
        <taxon>Clostridia</taxon>
        <taxon>Eubacteriales</taxon>
        <taxon>Clostridiaceae</taxon>
        <taxon>Clostridium</taxon>
    </lineage>
</organism>
<dbReference type="InterPro" id="IPR036291">
    <property type="entry name" value="NAD(P)-bd_dom_sf"/>
</dbReference>
<name>A0A1I1AWS0_9CLOT</name>
<reference evidence="10 11" key="1">
    <citation type="submission" date="2016-10" db="EMBL/GenBank/DDBJ databases">
        <authorList>
            <person name="de Groot N.N."/>
        </authorList>
    </citation>
    <scope>NUCLEOTIDE SEQUENCE [LARGE SCALE GENOMIC DNA]</scope>
    <source>
        <strain evidence="10 11">DSM 12271</strain>
    </source>
</reference>
<feature type="binding site" evidence="4">
    <location>
        <begin position="152"/>
        <end position="154"/>
    </location>
    <ligand>
        <name>D-glyceraldehyde 3-phosphate</name>
        <dbReference type="ChEBI" id="CHEBI:59776"/>
    </ligand>
</feature>
<evidence type="ECO:0000256" key="6">
    <source>
        <dbReference type="PIRSR" id="PIRSR000149-4"/>
    </source>
</evidence>
<evidence type="ECO:0000256" key="2">
    <source>
        <dbReference type="ARBA" id="ARBA00023002"/>
    </source>
</evidence>
<dbReference type="Pfam" id="PF00044">
    <property type="entry name" value="Gp_dh_N"/>
    <property type="match status" value="1"/>
</dbReference>
<dbReference type="EC" id="1.2.1.-" evidence="8"/>
<feature type="binding site" evidence="5">
    <location>
        <position position="121"/>
    </location>
    <ligand>
        <name>NAD(+)</name>
        <dbReference type="ChEBI" id="CHEBI:57540"/>
    </ligand>
</feature>
<dbReference type="PANTHER" id="PTHR43148">
    <property type="entry name" value="GLYCERALDEHYDE-3-PHOSPHATE DEHYDROGENASE 2"/>
    <property type="match status" value="1"/>
</dbReference>
<feature type="site" description="Activates thiol group during catalysis" evidence="6">
    <location>
        <position position="180"/>
    </location>
</feature>
<dbReference type="Proteomes" id="UP000198619">
    <property type="component" value="Unassembled WGS sequence"/>
</dbReference>
<dbReference type="GO" id="GO:0016620">
    <property type="term" value="F:oxidoreductase activity, acting on the aldehyde or oxo group of donors, NAD or NADP as acceptor"/>
    <property type="evidence" value="ECO:0007669"/>
    <property type="project" value="InterPro"/>
</dbReference>
<sequence length="344" mass="37905">MIKIGINGFGRIGRTFLRIVSENDNNNFEVVSINARADSETLAHLFTYDSCFGTFRGNVEAREDALIINGKEIKITRCSSPKEIPWGDLDVDIVIESTGKFKSRQDLNGHIEAGAKKVLITAPGKDEDITVVMGVNEKDIDIDNHNIISNASCTTNCLAPFAKVLHEKFGIVKGLMTTIHSYTNDQNILDKSHKDLRRARACATSIVPTTTGAAKAVSKVLPELDGKLNGFSLRVPTPTVSIVDLVCEFEKEVTVEEINNALKEASENELYGILGYCDKPLVSIDFKGDDRSSIIDGLSTMVIEKNMAKIVSWYDNEWGYSARVVDLTNYVAELLNQLKVTKIA</sequence>
<dbReference type="InterPro" id="IPR006424">
    <property type="entry name" value="Glyceraldehyde-3-P_DH_1"/>
</dbReference>
<evidence type="ECO:0000256" key="5">
    <source>
        <dbReference type="PIRSR" id="PIRSR000149-3"/>
    </source>
</evidence>
<dbReference type="OrthoDB" id="9803304at2"/>
<evidence type="ECO:0000256" key="7">
    <source>
        <dbReference type="RuleBase" id="RU000397"/>
    </source>
</evidence>
<feature type="binding site" evidence="4">
    <location>
        <position position="234"/>
    </location>
    <ligand>
        <name>D-glyceraldehyde 3-phosphate</name>
        <dbReference type="ChEBI" id="CHEBI:59776"/>
    </ligand>
</feature>
<dbReference type="FunFam" id="3.40.50.720:FF:000001">
    <property type="entry name" value="Glyceraldehyde-3-phosphate dehydrogenase"/>
    <property type="match status" value="1"/>
</dbReference>
<dbReference type="InterPro" id="IPR020830">
    <property type="entry name" value="GlycerAld_3-P_DH_AS"/>
</dbReference>
<feature type="binding site" evidence="4">
    <location>
        <begin position="211"/>
        <end position="212"/>
    </location>
    <ligand>
        <name>D-glyceraldehyde 3-phosphate</name>
        <dbReference type="ChEBI" id="CHEBI:59776"/>
    </ligand>
</feature>
<dbReference type="GO" id="GO:0006006">
    <property type="term" value="P:glucose metabolic process"/>
    <property type="evidence" value="ECO:0007669"/>
    <property type="project" value="InterPro"/>
</dbReference>
<feature type="domain" description="Glyceraldehyde 3-phosphate dehydrogenase NAD(P) binding" evidence="9">
    <location>
        <begin position="2"/>
        <end position="153"/>
    </location>
</feature>
<dbReference type="FunFam" id="3.30.360.10:FF:000002">
    <property type="entry name" value="Glyceraldehyde-3-phosphate dehydrogenase"/>
    <property type="match status" value="1"/>
</dbReference>
<evidence type="ECO:0000313" key="11">
    <source>
        <dbReference type="Proteomes" id="UP000198619"/>
    </source>
</evidence>
<evidence type="ECO:0000259" key="9">
    <source>
        <dbReference type="SMART" id="SM00846"/>
    </source>
</evidence>
<dbReference type="Gene3D" id="3.40.50.720">
    <property type="entry name" value="NAD(P)-binding Rossmann-like Domain"/>
    <property type="match status" value="1"/>
</dbReference>
<dbReference type="InterPro" id="IPR020829">
    <property type="entry name" value="GlycerAld_3-P_DH_cat"/>
</dbReference>
<keyword evidence="5" id="KW-0547">Nucleotide-binding</keyword>
<dbReference type="STRING" id="84698.SAMN04488528_10489"/>
<feature type="binding site" evidence="5">
    <location>
        <position position="316"/>
    </location>
    <ligand>
        <name>NAD(+)</name>
        <dbReference type="ChEBI" id="CHEBI:57540"/>
    </ligand>
</feature>